<dbReference type="Gene3D" id="3.90.226.10">
    <property type="entry name" value="2-enoyl-CoA Hydratase, Chain A, domain 1"/>
    <property type="match status" value="1"/>
</dbReference>
<reference evidence="2 3" key="1">
    <citation type="submission" date="2017-05" db="EMBL/GenBank/DDBJ databases">
        <authorList>
            <person name="Song R."/>
            <person name="Chenine A.L."/>
            <person name="Ruprecht R.M."/>
        </authorList>
    </citation>
    <scope>NUCLEOTIDE SEQUENCE [LARGE SCALE GENOMIC DNA]</scope>
    <source>
        <strain evidence="2 3">CECT 8898</strain>
    </source>
</reference>
<dbReference type="AlphaFoldDB" id="A0A238KS10"/>
<keyword evidence="3" id="KW-1185">Reference proteome</keyword>
<dbReference type="RefSeq" id="WP_094021896.1">
    <property type="nucleotide sequence ID" value="NZ_FXYF01000008.1"/>
</dbReference>
<keyword evidence="1" id="KW-0732">Signal</keyword>
<name>A0A238KS10_9RHOB</name>
<proteinExistence type="predicted"/>
<accession>A0A238KS10</accession>
<evidence type="ECO:0000313" key="3">
    <source>
        <dbReference type="Proteomes" id="UP000207598"/>
    </source>
</evidence>
<evidence type="ECO:0000256" key="1">
    <source>
        <dbReference type="SAM" id="SignalP"/>
    </source>
</evidence>
<evidence type="ECO:0008006" key="4">
    <source>
        <dbReference type="Google" id="ProtNLM"/>
    </source>
</evidence>
<dbReference type="Proteomes" id="UP000207598">
    <property type="component" value="Unassembled WGS sequence"/>
</dbReference>
<feature type="signal peptide" evidence="1">
    <location>
        <begin position="1"/>
        <end position="21"/>
    </location>
</feature>
<dbReference type="EMBL" id="FXYF01000008">
    <property type="protein sequence ID" value="SMX44912.1"/>
    <property type="molecule type" value="Genomic_DNA"/>
</dbReference>
<feature type="chain" id="PRO_5013054030" description="Periplasmic protein-like protein" evidence="1">
    <location>
        <begin position="22"/>
        <end position="333"/>
    </location>
</feature>
<gene>
    <name evidence="2" type="ORF">MAA8898_03091</name>
</gene>
<protein>
    <recommendedName>
        <fullName evidence="4">Periplasmic protein-like protein</fullName>
    </recommendedName>
</protein>
<sequence>MKRLALGLCALLALPGLAAQAADLQIIGMTNEAYDIQEADPTFGCTHRITGAFGPGDGARIGAAIRQSSDAWRDQGLYGVTVVCLDSPGGALPEALTLAAQFREQGIGTRLEAGARCESACALLFMAGSFYAHESGLYKWRIMHPTAKLGFHAFKLEVPQGQYDGATVSKAYALAMETLARTVEDLMQNRGFEDGEHIKPSLVAAMLRTPPESMMYVETVDQAGRWGIDVGPLRTAGMTLQEMDFRRACTNRKAWEADETATRDSYWQDHFVTWTSEDWGDTLEVTTNDMSGDGCQYSLPTGAARSRSARLEDAYINAIEPLDPMLRLDRLPY</sequence>
<dbReference type="OrthoDB" id="7838311at2"/>
<evidence type="ECO:0000313" key="2">
    <source>
        <dbReference type="EMBL" id="SMX44912.1"/>
    </source>
</evidence>
<organism evidence="2 3">
    <name type="scientific">Maliponia aquimaris</name>
    <dbReference type="NCBI Taxonomy" id="1673631"/>
    <lineage>
        <taxon>Bacteria</taxon>
        <taxon>Pseudomonadati</taxon>
        <taxon>Pseudomonadota</taxon>
        <taxon>Alphaproteobacteria</taxon>
        <taxon>Rhodobacterales</taxon>
        <taxon>Paracoccaceae</taxon>
        <taxon>Maliponia</taxon>
    </lineage>
</organism>
<dbReference type="SUPFAM" id="SSF52096">
    <property type="entry name" value="ClpP/crotonase"/>
    <property type="match status" value="1"/>
</dbReference>
<dbReference type="InterPro" id="IPR029045">
    <property type="entry name" value="ClpP/crotonase-like_dom_sf"/>
</dbReference>